<organism evidence="1 2">
    <name type="scientific">Pleurotus eryngii</name>
    <name type="common">Boletus of the steppes</name>
    <dbReference type="NCBI Taxonomy" id="5323"/>
    <lineage>
        <taxon>Eukaryota</taxon>
        <taxon>Fungi</taxon>
        <taxon>Dikarya</taxon>
        <taxon>Basidiomycota</taxon>
        <taxon>Agaricomycotina</taxon>
        <taxon>Agaricomycetes</taxon>
        <taxon>Agaricomycetidae</taxon>
        <taxon>Agaricales</taxon>
        <taxon>Pleurotineae</taxon>
        <taxon>Pleurotaceae</taxon>
        <taxon>Pleurotus</taxon>
    </lineage>
</organism>
<proteinExistence type="predicted"/>
<protein>
    <submittedName>
        <fullName evidence="1">Uncharacterized protein</fullName>
    </submittedName>
</protein>
<dbReference type="AlphaFoldDB" id="A0A9P6D7L7"/>
<name>A0A9P6D7L7_PLEER</name>
<keyword evidence="2" id="KW-1185">Reference proteome</keyword>
<comment type="caution">
    <text evidence="1">The sequence shown here is derived from an EMBL/GenBank/DDBJ whole genome shotgun (WGS) entry which is preliminary data.</text>
</comment>
<dbReference type="EMBL" id="MU154947">
    <property type="protein sequence ID" value="KAF9486759.1"/>
    <property type="molecule type" value="Genomic_DNA"/>
</dbReference>
<evidence type="ECO:0000313" key="1">
    <source>
        <dbReference type="EMBL" id="KAF9486759.1"/>
    </source>
</evidence>
<sequence>MQHGLDAPSKSMFSLYDSLLDLCKFRVSNMELDKMKGKVIVESTAIVDAGIASGAFEATDCIMVDESWIRISRPGLSSQTLEPLIFWAPDDETDNTPMESKIFGGLEMRNIINSVLLRENIKRGMMSHGTMVKSYIGKTSTSGVTHSIPYPVGKASENSRPKRLQAIKDQQSLRIEITRASPVLQLRMHSMMLGYMPHYAYGQLNVAEESGLINRFGAPDTASFATYGYSTGFHIDNDDTITEGWVSGRSNRIKPDESNFAWANFKLLVELEPNAHWIWDARAHYHGTSMNRLCAIHPSSWKTWAKDHPEDGQWTRVNVITRSTALAAKDGR</sequence>
<gene>
    <name evidence="1" type="ORF">BDN71DRAFT_884324</name>
</gene>
<dbReference type="Proteomes" id="UP000807025">
    <property type="component" value="Unassembled WGS sequence"/>
</dbReference>
<evidence type="ECO:0000313" key="2">
    <source>
        <dbReference type="Proteomes" id="UP000807025"/>
    </source>
</evidence>
<accession>A0A9P6D7L7</accession>
<dbReference type="OrthoDB" id="3053868at2759"/>
<reference evidence="1" key="1">
    <citation type="submission" date="2020-11" db="EMBL/GenBank/DDBJ databases">
        <authorList>
            <consortium name="DOE Joint Genome Institute"/>
            <person name="Ahrendt S."/>
            <person name="Riley R."/>
            <person name="Andreopoulos W."/>
            <person name="Labutti K."/>
            <person name="Pangilinan J."/>
            <person name="Ruiz-Duenas F.J."/>
            <person name="Barrasa J.M."/>
            <person name="Sanchez-Garcia M."/>
            <person name="Camarero S."/>
            <person name="Miyauchi S."/>
            <person name="Serrano A."/>
            <person name="Linde D."/>
            <person name="Babiker R."/>
            <person name="Drula E."/>
            <person name="Ayuso-Fernandez I."/>
            <person name="Pacheco R."/>
            <person name="Padilla G."/>
            <person name="Ferreira P."/>
            <person name="Barriuso J."/>
            <person name="Kellner H."/>
            <person name="Castanera R."/>
            <person name="Alfaro M."/>
            <person name="Ramirez L."/>
            <person name="Pisabarro A.G."/>
            <person name="Kuo A."/>
            <person name="Tritt A."/>
            <person name="Lipzen A."/>
            <person name="He G."/>
            <person name="Yan M."/>
            <person name="Ng V."/>
            <person name="Cullen D."/>
            <person name="Martin F."/>
            <person name="Rosso M.-N."/>
            <person name="Henrissat B."/>
            <person name="Hibbett D."/>
            <person name="Martinez A.T."/>
            <person name="Grigoriev I.V."/>
        </authorList>
    </citation>
    <scope>NUCLEOTIDE SEQUENCE</scope>
    <source>
        <strain evidence="1">ATCC 90797</strain>
    </source>
</reference>